<proteinExistence type="predicted"/>
<dbReference type="InterPro" id="IPR053012">
    <property type="entry name" value="ER-organelle_contact"/>
</dbReference>
<gene>
    <name evidence="2" type="ORF">OSB1V03_LOCUS3018</name>
</gene>
<dbReference type="InterPro" id="IPR036865">
    <property type="entry name" value="CRAL-TRIO_dom_sf"/>
</dbReference>
<dbReference type="Pfam" id="PF00650">
    <property type="entry name" value="CRAL_TRIO"/>
    <property type="match status" value="1"/>
</dbReference>
<accession>A0A7R9KG94</accession>
<keyword evidence="3" id="KW-1185">Reference proteome</keyword>
<dbReference type="EMBL" id="OC855733">
    <property type="protein sequence ID" value="CAD7622555.1"/>
    <property type="molecule type" value="Genomic_DNA"/>
</dbReference>
<dbReference type="GO" id="GO:0140284">
    <property type="term" value="C:endoplasmic reticulum-endosome membrane contact site"/>
    <property type="evidence" value="ECO:0007669"/>
    <property type="project" value="TreeGrafter"/>
</dbReference>
<evidence type="ECO:0000259" key="1">
    <source>
        <dbReference type="PROSITE" id="PS50191"/>
    </source>
</evidence>
<dbReference type="SUPFAM" id="SSF52087">
    <property type="entry name" value="CRAL/TRIO domain"/>
    <property type="match status" value="4"/>
</dbReference>
<evidence type="ECO:0000313" key="3">
    <source>
        <dbReference type="Proteomes" id="UP000759131"/>
    </source>
</evidence>
<dbReference type="PROSITE" id="PS50191">
    <property type="entry name" value="CRAL_TRIO"/>
    <property type="match status" value="1"/>
</dbReference>
<feature type="domain" description="CRAL-TRIO" evidence="1">
    <location>
        <begin position="464"/>
        <end position="630"/>
    </location>
</feature>
<dbReference type="Gene3D" id="3.40.525.10">
    <property type="entry name" value="CRAL-TRIO lipid binding domain"/>
    <property type="match status" value="3"/>
</dbReference>
<dbReference type="GO" id="GO:0012505">
    <property type="term" value="C:endomembrane system"/>
    <property type="evidence" value="ECO:0007669"/>
    <property type="project" value="TreeGrafter"/>
</dbReference>
<dbReference type="PANTHER" id="PTHR46384:SF1">
    <property type="entry name" value="MOTILE SPERM DOMAIN-CONTAINING PROTEIN 2"/>
    <property type="match status" value="1"/>
</dbReference>
<evidence type="ECO:0000313" key="2">
    <source>
        <dbReference type="EMBL" id="CAD7622555.1"/>
    </source>
</evidence>
<dbReference type="OrthoDB" id="6504392at2759"/>
<dbReference type="EMBL" id="CAJPIZ010001158">
    <property type="protein sequence ID" value="CAG2102985.1"/>
    <property type="molecule type" value="Genomic_DNA"/>
</dbReference>
<name>A0A7R9KG94_9ACAR</name>
<dbReference type="PANTHER" id="PTHR46384">
    <property type="entry name" value="MOTILE SPERM DOMAIN-CONTAINING PROTEIN 2"/>
    <property type="match status" value="1"/>
</dbReference>
<sequence length="996" mass="115462">MVLDEVSVHPDPYDERDVENIRNKDYIIERYLTKYKLNDVKAKNGIIKALRFYKSEGLAQLNDQYFPAEMYATGFLIGYGVDKSGVQLMGFCCRCYVPLHDISKDMWDLGRKFLLYFVYKHRIELDDKPRAVYVSSNGTIPANFELAIMRPGIEFANDFMPATPGTLLMVDLPGILRVTGRLIVSLLNEWFSGSVLFTTMHKIDHWINYSEIPKYSGGTYNDYSRIPEGVKSGKCLKHLSYIPDEDWDKFAEKNIYYATGFLIRHGMDKMGASLMGFCNRCYIPYLDISQDMYDLGRKFLLYFVYKGRIELDPKPRTTYVSAEALLRNALDFGTNFMPDTPGKLLVIDLPTILTYLLNIFVDYTKSWHKGKLTFTTMREIKKWISYNEIPEYMGGNLKNYSRIPEGVKSGRCLKHLSHIPDEDWDTFVSQNIECIREGMKEVVNEENATKGILKALKFYKSEELAQLNDQYFPSELFATGFLIRYGLDKKGAQLMGFCNRCYVPYGDVSQDMYDLGRKFLLYFVYKSRIELDQKPRAVYVSAAGTVLENVEFTIMRNAIDFANNYMPSTPGTLLIVDLPVILRVTFRMIVSLLNEWFSGQVVFTTIRKIKQWISYSEIPAYIGGNFENYTRIPDGVKSGKCLKHLNHIPDEDWDTFTKQNNVCIREGMQDVGIKSMENSVLLDPISRERDIRECNVMTRKMTPHVTFKDRVQMIRQKVLDYVKLHPAEFDELDVEHIRKKDYIIERYLKANGKSLNDDKPKNNILKALKFYKKEGFAQLNDSYFPSEFYATGFLIGHGVDKAGAPLLGFCNRCYTPYRDISEDMYDLGRKFILYFVYKKRIELDQRPRTVYVAAEEAHIVNFEIKMLENVVGFVNDFMPSTPAKLLVADLSAIVELTFKVLTNLLHESFQKSVRFTTMVDIKEWIAYQEIPTYVGGNYENYARIPDGVKSGKCLNHLKYIPDEDWDAFTDQNIVCIREGLKERNQKSMEKYLNLEC</sequence>
<reference evidence="2" key="1">
    <citation type="submission" date="2020-11" db="EMBL/GenBank/DDBJ databases">
        <authorList>
            <person name="Tran Van P."/>
        </authorList>
    </citation>
    <scope>NUCLEOTIDE SEQUENCE</scope>
</reference>
<protein>
    <recommendedName>
        <fullName evidence="1">CRAL-TRIO domain-containing protein</fullName>
    </recommendedName>
</protein>
<dbReference type="AlphaFoldDB" id="A0A7R9KG94"/>
<organism evidence="2">
    <name type="scientific">Medioppia subpectinata</name>
    <dbReference type="NCBI Taxonomy" id="1979941"/>
    <lineage>
        <taxon>Eukaryota</taxon>
        <taxon>Metazoa</taxon>
        <taxon>Ecdysozoa</taxon>
        <taxon>Arthropoda</taxon>
        <taxon>Chelicerata</taxon>
        <taxon>Arachnida</taxon>
        <taxon>Acari</taxon>
        <taxon>Acariformes</taxon>
        <taxon>Sarcoptiformes</taxon>
        <taxon>Oribatida</taxon>
        <taxon>Brachypylina</taxon>
        <taxon>Oppioidea</taxon>
        <taxon>Oppiidae</taxon>
        <taxon>Medioppia</taxon>
    </lineage>
</organism>
<dbReference type="Proteomes" id="UP000759131">
    <property type="component" value="Unassembled WGS sequence"/>
</dbReference>
<dbReference type="InterPro" id="IPR001251">
    <property type="entry name" value="CRAL-TRIO_dom"/>
</dbReference>